<comment type="cofactor">
    <cofactor evidence="10">
        <name>Zn(2+)</name>
        <dbReference type="ChEBI" id="CHEBI:29105"/>
    </cofactor>
</comment>
<evidence type="ECO:0000256" key="5">
    <source>
        <dbReference type="ARBA" id="ARBA00022801"/>
    </source>
</evidence>
<dbReference type="Gene3D" id="1.10.390.10">
    <property type="entry name" value="Neutral Protease Domain 2"/>
    <property type="match status" value="1"/>
</dbReference>
<dbReference type="PANTHER" id="PTHR33794">
    <property type="entry name" value="BACILLOLYSIN"/>
    <property type="match status" value="1"/>
</dbReference>
<comment type="subcellular location">
    <subcellularLocation>
        <location evidence="10">Secreted</location>
    </subcellularLocation>
</comment>
<evidence type="ECO:0000259" key="13">
    <source>
        <dbReference type="Pfam" id="PF07504"/>
    </source>
</evidence>
<feature type="chain" id="PRO_5023153360" description="Neutral metalloproteinase" evidence="10">
    <location>
        <begin position="22"/>
        <end position="549"/>
    </location>
</feature>
<dbReference type="InterPro" id="IPR023612">
    <property type="entry name" value="Peptidase_M4"/>
</dbReference>
<evidence type="ECO:0000313" key="15">
    <source>
        <dbReference type="Proteomes" id="UP000322165"/>
    </source>
</evidence>
<dbReference type="GO" id="GO:0046872">
    <property type="term" value="F:metal ion binding"/>
    <property type="evidence" value="ECO:0007669"/>
    <property type="project" value="UniProtKB-UniRule"/>
</dbReference>
<dbReference type="AlphaFoldDB" id="A0A5B2ZCD0"/>
<keyword evidence="15" id="KW-1185">Reference proteome</keyword>
<sequence length="549" mass="57362">MSLLSAAILPVLALVALPAFAGEARPATPAAKAAAAARAQALLDGAGTGRVHRAVGDEFSAQIQSVIIDDDGTEHVRFNRVWSNGLPVIGGDFVVHARGGELVGISQTLDTARRPAGTRAAFGRSYAVNAARGAFGLRVQGTPSARQVVYARGGIEPVLAHEVVLRGMRSDQTPTEMHYIVSAQDGRLLDKWDAIHVARPGRDKNTCATGTPASGTGHGITVGTVSVDTADCGSNYQLKDLVRGGGSTNNMGMRTAGMGTVFADADNVWGNGTVSSSQSAGAEAHYGIATTWDYFLDEHGRLGIADDGVGAVARVHYGRNYVNAFWSDACFCMTFGDGDNGVNYYPLTVLDVAAHEMTHGVTSRTANLIYSGESGGLNEATSDIFAAMVEYYANNASDPGDYLIGEEFIVGNPGNLALRYMFKPSLDGRSYDCYVSGMGSDDVHYTSGVANHFFYLLAEGAVVPAGFGAGTADDLSPADLVCNGNTALTGIGREKAGKIWYRALTVYMTSSTNYAQARTATIQAATDLYGNTSAEANAVAAAWSAVGVN</sequence>
<evidence type="ECO:0000256" key="4">
    <source>
        <dbReference type="ARBA" id="ARBA00022729"/>
    </source>
</evidence>
<comment type="similarity">
    <text evidence="1 10">Belongs to the peptidase M4 family.</text>
</comment>
<dbReference type="EC" id="3.4.24.-" evidence="10"/>
<dbReference type="PRINTS" id="PR00730">
    <property type="entry name" value="THERMOLYSIN"/>
</dbReference>
<feature type="active site" description="Proton donor" evidence="9">
    <location>
        <position position="444"/>
    </location>
</feature>
<dbReference type="Proteomes" id="UP000322165">
    <property type="component" value="Unassembled WGS sequence"/>
</dbReference>
<accession>A0A5B2ZCD0</accession>
<keyword evidence="3" id="KW-0479">Metal-binding</keyword>
<feature type="signal peptide" evidence="10">
    <location>
        <begin position="1"/>
        <end position="21"/>
    </location>
</feature>
<keyword evidence="4 10" id="KW-0732">Signal</keyword>
<gene>
    <name evidence="14" type="ORF">F0415_08110</name>
</gene>
<feature type="domain" description="FTP" evidence="13">
    <location>
        <begin position="63"/>
        <end position="107"/>
    </location>
</feature>
<evidence type="ECO:0000256" key="9">
    <source>
        <dbReference type="PIRSR" id="PIRSR623612-1"/>
    </source>
</evidence>
<reference evidence="14 15" key="1">
    <citation type="submission" date="2019-09" db="EMBL/GenBank/DDBJ databases">
        <title>Arenimonas chukotkensis sp. nov., a bacterium isolated from Chukotka hot spring, Arctic region, Russia.</title>
        <authorList>
            <person name="Zayulina K.S."/>
            <person name="Prokofeva M.I."/>
            <person name="Elcheninov A.G."/>
            <person name="Novikov A."/>
            <person name="Kochetkova T.V."/>
            <person name="Kublanov I.V."/>
        </authorList>
    </citation>
    <scope>NUCLEOTIDE SEQUENCE [LARGE SCALE GENOMIC DNA]</scope>
    <source>
        <strain evidence="14 15">3729k</strain>
    </source>
</reference>
<evidence type="ECO:0000256" key="2">
    <source>
        <dbReference type="ARBA" id="ARBA00022670"/>
    </source>
</evidence>
<dbReference type="PANTHER" id="PTHR33794:SF1">
    <property type="entry name" value="BACILLOLYSIN"/>
    <property type="match status" value="1"/>
</dbReference>
<comment type="function">
    <text evidence="10">Extracellular zinc metalloprotease.</text>
</comment>
<keyword evidence="10" id="KW-0964">Secreted</keyword>
<feature type="domain" description="Peptidase M4" evidence="11">
    <location>
        <begin position="215"/>
        <end position="363"/>
    </location>
</feature>
<evidence type="ECO:0000256" key="10">
    <source>
        <dbReference type="RuleBase" id="RU366073"/>
    </source>
</evidence>
<protein>
    <recommendedName>
        <fullName evidence="10">Neutral metalloproteinase</fullName>
        <ecNumber evidence="10">3.4.24.-</ecNumber>
    </recommendedName>
</protein>
<dbReference type="InterPro" id="IPR013856">
    <property type="entry name" value="Peptidase_M4_domain"/>
</dbReference>
<dbReference type="InterPro" id="IPR011096">
    <property type="entry name" value="FTP_domain"/>
</dbReference>
<evidence type="ECO:0000256" key="1">
    <source>
        <dbReference type="ARBA" id="ARBA00009388"/>
    </source>
</evidence>
<dbReference type="GO" id="GO:0006508">
    <property type="term" value="P:proteolysis"/>
    <property type="evidence" value="ECO:0007669"/>
    <property type="project" value="UniProtKB-KW"/>
</dbReference>
<evidence type="ECO:0000256" key="7">
    <source>
        <dbReference type="ARBA" id="ARBA00023049"/>
    </source>
</evidence>
<feature type="active site" evidence="9">
    <location>
        <position position="356"/>
    </location>
</feature>
<dbReference type="Pfam" id="PF07504">
    <property type="entry name" value="FTP"/>
    <property type="match status" value="1"/>
</dbReference>
<keyword evidence="7 10" id="KW-0482">Metalloprotease</keyword>
<dbReference type="InterPro" id="IPR027268">
    <property type="entry name" value="Peptidase_M4/M1_CTD_sf"/>
</dbReference>
<dbReference type="Gene3D" id="3.10.170.10">
    <property type="match status" value="1"/>
</dbReference>
<evidence type="ECO:0000256" key="8">
    <source>
        <dbReference type="ARBA" id="ARBA00023145"/>
    </source>
</evidence>
<comment type="caution">
    <text evidence="14">The sequence shown here is derived from an EMBL/GenBank/DDBJ whole genome shotgun (WGS) entry which is preliminary data.</text>
</comment>
<keyword evidence="5 10" id="KW-0378">Hydrolase</keyword>
<keyword evidence="8" id="KW-0865">Zymogen</keyword>
<evidence type="ECO:0000256" key="3">
    <source>
        <dbReference type="ARBA" id="ARBA00022723"/>
    </source>
</evidence>
<dbReference type="SUPFAM" id="SSF55486">
    <property type="entry name" value="Metalloproteases ('zincins'), catalytic domain"/>
    <property type="match status" value="1"/>
</dbReference>
<dbReference type="GO" id="GO:0004222">
    <property type="term" value="F:metalloendopeptidase activity"/>
    <property type="evidence" value="ECO:0007669"/>
    <property type="project" value="UniProtKB-UniRule"/>
</dbReference>
<dbReference type="InterPro" id="IPR001570">
    <property type="entry name" value="Peptidase_M4_C_domain"/>
</dbReference>
<feature type="domain" description="Peptidase M4 C-terminal" evidence="12">
    <location>
        <begin position="366"/>
        <end position="548"/>
    </location>
</feature>
<proteinExistence type="inferred from homology"/>
<keyword evidence="2 10" id="KW-0645">Protease</keyword>
<evidence type="ECO:0000313" key="14">
    <source>
        <dbReference type="EMBL" id="KAA2284781.1"/>
    </source>
</evidence>
<dbReference type="CDD" id="cd09597">
    <property type="entry name" value="M4_TLP"/>
    <property type="match status" value="1"/>
</dbReference>
<evidence type="ECO:0000259" key="11">
    <source>
        <dbReference type="Pfam" id="PF01447"/>
    </source>
</evidence>
<reference evidence="14 15" key="2">
    <citation type="submission" date="2019-09" db="EMBL/GenBank/DDBJ databases">
        <authorList>
            <person name="Mazur A."/>
        </authorList>
    </citation>
    <scope>NUCLEOTIDE SEQUENCE [LARGE SCALE GENOMIC DNA]</scope>
    <source>
        <strain evidence="14 15">3729k</strain>
    </source>
</reference>
<name>A0A5B2ZCD0_9GAMM</name>
<dbReference type="EMBL" id="VUOD01000005">
    <property type="protein sequence ID" value="KAA2284781.1"/>
    <property type="molecule type" value="Genomic_DNA"/>
</dbReference>
<evidence type="ECO:0000259" key="12">
    <source>
        <dbReference type="Pfam" id="PF02868"/>
    </source>
</evidence>
<dbReference type="Pfam" id="PF01447">
    <property type="entry name" value="Peptidase_M4"/>
    <property type="match status" value="1"/>
</dbReference>
<dbReference type="Pfam" id="PF02868">
    <property type="entry name" value="Peptidase_M4_C"/>
    <property type="match status" value="1"/>
</dbReference>
<organism evidence="14 15">
    <name type="scientific">Arenimonas fontis</name>
    <dbReference type="NCBI Taxonomy" id="2608255"/>
    <lineage>
        <taxon>Bacteria</taxon>
        <taxon>Pseudomonadati</taxon>
        <taxon>Pseudomonadota</taxon>
        <taxon>Gammaproteobacteria</taxon>
        <taxon>Lysobacterales</taxon>
        <taxon>Lysobacteraceae</taxon>
        <taxon>Arenimonas</taxon>
    </lineage>
</organism>
<dbReference type="GO" id="GO:0005576">
    <property type="term" value="C:extracellular region"/>
    <property type="evidence" value="ECO:0007669"/>
    <property type="project" value="UniProtKB-SubCell"/>
</dbReference>
<keyword evidence="6 10" id="KW-0862">Zinc</keyword>
<dbReference type="InterPro" id="IPR050728">
    <property type="entry name" value="Zinc_Metalloprotease_M4"/>
</dbReference>
<evidence type="ECO:0000256" key="6">
    <source>
        <dbReference type="ARBA" id="ARBA00022833"/>
    </source>
</evidence>